<accession>A0A6J4N638</accession>
<feature type="non-terminal residue" evidence="2">
    <location>
        <position position="222"/>
    </location>
</feature>
<evidence type="ECO:0000256" key="1">
    <source>
        <dbReference type="SAM" id="MobiDB-lite"/>
    </source>
</evidence>
<sequence length="222" mass="25157">ERLSRRGADGPHAAALVDGPRCLDQVLRAVRALGSGVHRLRRVRSVRHPARGLVAVHGGVVRGDWRHQPLPGIRLCRLDHRRRTGQHLRLLDRARYRATAVSAPHRVHGVVVQAVLRGQDARVLQQVRQPRPDPGPVRADRPHLRHPGRRCRPDGLPALHHLHRRRRSALGLRSHHPRLLPRPHPLRPRQHRSRSHPDRDRLRNPDGRGVPAGPPPRQVGCL</sequence>
<feature type="non-terminal residue" evidence="2">
    <location>
        <position position="1"/>
    </location>
</feature>
<name>A0A6J4N638_9ACTN</name>
<dbReference type="EMBL" id="CADCUO010000047">
    <property type="protein sequence ID" value="CAA9378744.1"/>
    <property type="molecule type" value="Genomic_DNA"/>
</dbReference>
<organism evidence="2">
    <name type="scientific">uncultured Propionibacteriaceae bacterium</name>
    <dbReference type="NCBI Taxonomy" id="257457"/>
    <lineage>
        <taxon>Bacteria</taxon>
        <taxon>Bacillati</taxon>
        <taxon>Actinomycetota</taxon>
        <taxon>Actinomycetes</taxon>
        <taxon>Propionibacteriales</taxon>
        <taxon>Propionibacteriaceae</taxon>
        <taxon>environmental samples</taxon>
    </lineage>
</organism>
<feature type="compositionally biased region" description="Basic and acidic residues" evidence="1">
    <location>
        <begin position="195"/>
        <end position="206"/>
    </location>
</feature>
<gene>
    <name evidence="2" type="ORF">AVDCRST_MAG75-776</name>
</gene>
<evidence type="ECO:0000313" key="2">
    <source>
        <dbReference type="EMBL" id="CAA9378744.1"/>
    </source>
</evidence>
<reference evidence="2" key="1">
    <citation type="submission" date="2020-02" db="EMBL/GenBank/DDBJ databases">
        <authorList>
            <person name="Meier V. D."/>
        </authorList>
    </citation>
    <scope>NUCLEOTIDE SEQUENCE</scope>
    <source>
        <strain evidence="2">AVDCRST_MAG75</strain>
    </source>
</reference>
<feature type="region of interest" description="Disordered" evidence="1">
    <location>
        <begin position="126"/>
        <end position="222"/>
    </location>
</feature>
<feature type="compositionally biased region" description="Basic residues" evidence="1">
    <location>
        <begin position="160"/>
        <end position="194"/>
    </location>
</feature>
<feature type="compositionally biased region" description="Pro residues" evidence="1">
    <location>
        <begin position="212"/>
        <end position="222"/>
    </location>
</feature>
<protein>
    <submittedName>
        <fullName evidence="2">DedA protein</fullName>
    </submittedName>
</protein>
<proteinExistence type="predicted"/>
<dbReference type="AlphaFoldDB" id="A0A6J4N638"/>